<evidence type="ECO:0000259" key="4">
    <source>
        <dbReference type="PROSITE" id="PS50114"/>
    </source>
</evidence>
<evidence type="ECO:0000256" key="2">
    <source>
        <dbReference type="SAM" id="Coils"/>
    </source>
</evidence>
<dbReference type="GO" id="GO:0008270">
    <property type="term" value="F:zinc ion binding"/>
    <property type="evidence" value="ECO:0007669"/>
    <property type="project" value="UniProtKB-KW"/>
</dbReference>
<organism evidence="5 6">
    <name type="scientific">Dictyostelium firmibasis</name>
    <dbReference type="NCBI Taxonomy" id="79012"/>
    <lineage>
        <taxon>Eukaryota</taxon>
        <taxon>Amoebozoa</taxon>
        <taxon>Evosea</taxon>
        <taxon>Eumycetozoa</taxon>
        <taxon>Dictyostelia</taxon>
        <taxon>Dictyosteliales</taxon>
        <taxon>Dictyosteliaceae</taxon>
        <taxon>Dictyostelium</taxon>
    </lineage>
</organism>
<dbReference type="EMBL" id="JAVFKY010000001">
    <property type="protein sequence ID" value="KAK5582695.1"/>
    <property type="molecule type" value="Genomic_DNA"/>
</dbReference>
<evidence type="ECO:0000256" key="3">
    <source>
        <dbReference type="SAM" id="MobiDB-lite"/>
    </source>
</evidence>
<dbReference type="GO" id="GO:0043565">
    <property type="term" value="F:sequence-specific DNA binding"/>
    <property type="evidence" value="ECO:0007669"/>
    <property type="project" value="InterPro"/>
</dbReference>
<keyword evidence="1" id="KW-0862">Zinc</keyword>
<feature type="domain" description="GATA-type" evidence="4">
    <location>
        <begin position="190"/>
        <end position="220"/>
    </location>
</feature>
<dbReference type="InterPro" id="IPR013088">
    <property type="entry name" value="Znf_NHR/GATA"/>
</dbReference>
<dbReference type="Proteomes" id="UP001344447">
    <property type="component" value="Unassembled WGS sequence"/>
</dbReference>
<keyword evidence="1" id="KW-0863">Zinc-finger</keyword>
<evidence type="ECO:0000313" key="5">
    <source>
        <dbReference type="EMBL" id="KAK5582695.1"/>
    </source>
</evidence>
<feature type="compositionally biased region" description="Polar residues" evidence="3">
    <location>
        <begin position="127"/>
        <end position="144"/>
    </location>
</feature>
<feature type="region of interest" description="Disordered" evidence="3">
    <location>
        <begin position="127"/>
        <end position="160"/>
    </location>
</feature>
<reference evidence="5 6" key="1">
    <citation type="submission" date="2023-11" db="EMBL/GenBank/DDBJ databases">
        <title>Dfirmibasis_genome.</title>
        <authorList>
            <person name="Edelbroek B."/>
            <person name="Kjellin J."/>
            <person name="Jerlstrom-Hultqvist J."/>
            <person name="Soderbom F."/>
        </authorList>
    </citation>
    <scope>NUCLEOTIDE SEQUENCE [LARGE SCALE GENOMIC DNA]</scope>
    <source>
        <strain evidence="5 6">TNS-C-14</strain>
    </source>
</reference>
<feature type="compositionally biased region" description="Basic and acidic residues" evidence="3">
    <location>
        <begin position="146"/>
        <end position="156"/>
    </location>
</feature>
<keyword evidence="6" id="KW-1185">Reference proteome</keyword>
<dbReference type="Gene3D" id="3.30.50.10">
    <property type="entry name" value="Erythroid Transcription Factor GATA-1, subunit A"/>
    <property type="match status" value="1"/>
</dbReference>
<proteinExistence type="predicted"/>
<dbReference type="PROSITE" id="PS50114">
    <property type="entry name" value="GATA_ZN_FINGER_2"/>
    <property type="match status" value="1"/>
</dbReference>
<dbReference type="SMART" id="SM00401">
    <property type="entry name" value="ZnF_GATA"/>
    <property type="match status" value="1"/>
</dbReference>
<sequence length="259" mass="30038">MNINNYYNNINSTNNKNFNNFNESIQGIVNQRNNLFKEIENIIKEQINEGGDNESLIRAFELIMSIEEKIKKIKNLNDLQCDISEYTNQTNTTNSIMLMSTSPFSSPILGSIPLFNPSVYSNSIQSYQHPQTSKPKSTINNQSSLEKQKKQKKEEKEEIEELEEIDDIVDSLKPNKPKRGRPLKPKPEFCFRCGTRSCPYWRKSNIKGQLVDVCNACGLHIMKKEKKDLEEKEKNSIKNLLNYDENFEIGSKIYIKIKK</sequence>
<dbReference type="GO" id="GO:0006355">
    <property type="term" value="P:regulation of DNA-templated transcription"/>
    <property type="evidence" value="ECO:0007669"/>
    <property type="project" value="InterPro"/>
</dbReference>
<comment type="caution">
    <text evidence="5">The sequence shown here is derived from an EMBL/GenBank/DDBJ whole genome shotgun (WGS) entry which is preliminary data.</text>
</comment>
<keyword evidence="1" id="KW-0479">Metal-binding</keyword>
<gene>
    <name evidence="5" type="ORF">RB653_004280</name>
</gene>
<evidence type="ECO:0000313" key="6">
    <source>
        <dbReference type="Proteomes" id="UP001344447"/>
    </source>
</evidence>
<accession>A0AAN7Z376</accession>
<feature type="coiled-coil region" evidence="2">
    <location>
        <begin position="219"/>
        <end position="246"/>
    </location>
</feature>
<name>A0AAN7Z376_9MYCE</name>
<keyword evidence="2" id="KW-0175">Coiled coil</keyword>
<dbReference type="SUPFAM" id="SSF57716">
    <property type="entry name" value="Glucocorticoid receptor-like (DNA-binding domain)"/>
    <property type="match status" value="1"/>
</dbReference>
<evidence type="ECO:0000256" key="1">
    <source>
        <dbReference type="PROSITE-ProRule" id="PRU00094"/>
    </source>
</evidence>
<dbReference type="InterPro" id="IPR000679">
    <property type="entry name" value="Znf_GATA"/>
</dbReference>
<protein>
    <recommendedName>
        <fullName evidence="4">GATA-type domain-containing protein</fullName>
    </recommendedName>
</protein>
<dbReference type="AlphaFoldDB" id="A0AAN7Z376"/>